<protein>
    <submittedName>
        <fullName evidence="2">Tubulin-tyrosine ligase family</fullName>
    </submittedName>
</protein>
<feature type="region of interest" description="Disordered" evidence="1">
    <location>
        <begin position="667"/>
        <end position="699"/>
    </location>
</feature>
<evidence type="ECO:0000256" key="1">
    <source>
        <dbReference type="SAM" id="MobiDB-lite"/>
    </source>
</evidence>
<evidence type="ECO:0000313" key="3">
    <source>
        <dbReference type="Proteomes" id="UP000039865"/>
    </source>
</evidence>
<feature type="compositionally biased region" description="Basic and acidic residues" evidence="1">
    <location>
        <begin position="335"/>
        <end position="346"/>
    </location>
</feature>
<dbReference type="InterPro" id="IPR004344">
    <property type="entry name" value="TTL/TTLL_fam"/>
</dbReference>
<dbReference type="PROSITE" id="PS51221">
    <property type="entry name" value="TTL"/>
    <property type="match status" value="1"/>
</dbReference>
<dbReference type="PANTHER" id="PTHR46069">
    <property type="entry name" value="TUBULIN TYROSINE LIGASE"/>
    <property type="match status" value="1"/>
</dbReference>
<feature type="region of interest" description="Disordered" evidence="1">
    <location>
        <begin position="327"/>
        <end position="346"/>
    </location>
</feature>
<evidence type="ECO:0000313" key="2">
    <source>
        <dbReference type="EMBL" id="CDW84262.1"/>
    </source>
</evidence>
<dbReference type="EMBL" id="CCKQ01012645">
    <property type="protein sequence ID" value="CDW84262.1"/>
    <property type="molecule type" value="Genomic_DNA"/>
</dbReference>
<dbReference type="Pfam" id="PF03133">
    <property type="entry name" value="TTL"/>
    <property type="match status" value="1"/>
</dbReference>
<dbReference type="OrthoDB" id="196367at2759"/>
<feature type="region of interest" description="Disordered" evidence="1">
    <location>
        <begin position="576"/>
        <end position="607"/>
    </location>
</feature>
<feature type="region of interest" description="Disordered" evidence="1">
    <location>
        <begin position="157"/>
        <end position="194"/>
    </location>
</feature>
<accession>A0A078ASS4</accession>
<organism evidence="2 3">
    <name type="scientific">Stylonychia lemnae</name>
    <name type="common">Ciliate</name>
    <dbReference type="NCBI Taxonomy" id="5949"/>
    <lineage>
        <taxon>Eukaryota</taxon>
        <taxon>Sar</taxon>
        <taxon>Alveolata</taxon>
        <taxon>Ciliophora</taxon>
        <taxon>Intramacronucleata</taxon>
        <taxon>Spirotrichea</taxon>
        <taxon>Stichotrichia</taxon>
        <taxon>Sporadotrichida</taxon>
        <taxon>Oxytrichidae</taxon>
        <taxon>Stylonychinae</taxon>
        <taxon>Stylonychia</taxon>
    </lineage>
</organism>
<dbReference type="PANTHER" id="PTHR46069:SF1">
    <property type="entry name" value="CHROMOSOME UNDETERMINED SCAFFOLD_125, WHOLE GENOME SHOTGUN SEQUENCE"/>
    <property type="match status" value="1"/>
</dbReference>
<name>A0A078ASS4_STYLE</name>
<dbReference type="Proteomes" id="UP000039865">
    <property type="component" value="Unassembled WGS sequence"/>
</dbReference>
<dbReference type="SUPFAM" id="SSF56059">
    <property type="entry name" value="Glutathione synthetase ATP-binding domain-like"/>
    <property type="match status" value="1"/>
</dbReference>
<dbReference type="Gene3D" id="3.30.470.20">
    <property type="entry name" value="ATP-grasp fold, B domain"/>
    <property type="match status" value="1"/>
</dbReference>
<feature type="compositionally biased region" description="Basic residues" evidence="1">
    <location>
        <begin position="178"/>
        <end position="190"/>
    </location>
</feature>
<feature type="compositionally biased region" description="Polar residues" evidence="1">
    <location>
        <begin position="157"/>
        <end position="175"/>
    </location>
</feature>
<proteinExistence type="predicted"/>
<keyword evidence="3" id="KW-1185">Reference proteome</keyword>
<feature type="compositionally biased region" description="Basic and acidic residues" evidence="1">
    <location>
        <begin position="675"/>
        <end position="692"/>
    </location>
</feature>
<reference evidence="2 3" key="1">
    <citation type="submission" date="2014-06" db="EMBL/GenBank/DDBJ databases">
        <authorList>
            <person name="Swart Estienne"/>
        </authorList>
    </citation>
    <scope>NUCLEOTIDE SEQUENCE [LARGE SCALE GENOMIC DNA]</scope>
    <source>
        <strain evidence="2 3">130c</strain>
    </source>
</reference>
<dbReference type="InParanoid" id="A0A078ASS4"/>
<feature type="compositionally biased region" description="Low complexity" evidence="1">
    <location>
        <begin position="582"/>
        <end position="596"/>
    </location>
</feature>
<gene>
    <name evidence="2" type="primary">Contig16984.g18089</name>
    <name evidence="2" type="ORF">STYLEM_13321</name>
</gene>
<dbReference type="GO" id="GO:0016874">
    <property type="term" value="F:ligase activity"/>
    <property type="evidence" value="ECO:0007669"/>
    <property type="project" value="UniProtKB-KW"/>
</dbReference>
<keyword evidence="2" id="KW-0436">Ligase</keyword>
<sequence>MIKYHQNLEAKRSKINLEPIQNDQIKNDVGLKLKSGSPNTRQNLFAHTNPTSSQNKNSVQMHAQNLEKPSILHNILGSQRSQKRSMQTEQIKGEGVQLQVKDILINLDGVSQTDKGNNKEKSVLLPNVINQDSAHGTANLEKQLQYGNLKFERQSNLAQGSSNDVQMSSTQTEFNKMSSKKQKSKSKKHQLNMNEWDIRQRKIQGQYESRNKNVTVPSQSTNNTQNVMNQPFVEKVEDSSLYNTSTNYNFIKKSIRENTPRTRDMPDDHKKPERDVLKLDNQFVFTTADCDVEIKTQELLNNRAIIKMSKQNFELYKERVLNQSIQAKQQRNKTNGHDQKSQKSPNKDFEQLLIHLRSYQQSKTQDIQTQNTSPVPNQNMQLFEFLKQEIRNSRDGQINQKDVEYLKKQLFHHKSNKQRILSLTKTQVQDCLKNQDTIDQQMEDFINYYKSKSPEIKSSNNKDEISDLSPSQKDLLQILSAQTSKQKSGTGEVMNEKNPLNKHKHVYEFLKNAIQKFDPMMMNRVSQFNTEDIETNKTQLFSHLSNAFQIQSYDSQNSSSNNMIPKSIQNKIKERSNDSNNISGTGQPQQQQIGIGMHNSPHPNNLISNQKFKWINTSKYRRFKHNQRNTDEASDIMQQSYKNLELSVNNAILYKGDQKFLVTATKNFSQQQQDSRNKNDHSIQKKNRDDHFSQSVPQQQQHFLIMSEQQSKDLIYTATDQSFENVLSLNQTQNIKFSKMNSTRLNYEKQQRSPLKLTQDIKKQQELIQIIQEIKPPIKIFHHEDNMVQENKFNQMLILTNHLIRLTQKPYQQNNHLQITNQDLRILKRSGILIPKNLENHNFIRSREFCQQAREKALQMLTKQIQIDNEVPAKTTQDVNFSTQYAKFYVGFGNNFPLVRSILKNRWWMSMADKANFEECQLIWTSWRKQKFVEQLIKNEEYQQQETKLHIKRIYARMEDNFHLTNKKGLLLNMKEFYRAKGKCIFESHVFPHTYLVKSSHDDSEYLKLVKYATQRPDSIWIIKPGENSNRGCGISLCQGVDGIQKEIETLDNSNGMYSSSSNNSGINRTLIIQSYITNPLLINKRKFDIRVYGLLTCVYGKLKGYFYEDGYLRTSSKEFQLGNFSNKYIHLTNDAIQKKAEDYGKFENGNKLSYAEFQKYLESNEFLSSSQFSTVNFMQDILPQIRHLVSESFRSVAYQRIDPHRRVNSFEIFGFDFMIDQNFGVYMIEANTNPCIEINNNPVLARIIPNMLDNAFRIAVDPLIPPPDLNFKRGQEYLQENKFSQVFDYEEEKYLIEELYNKLRLKDIQEGKIALNEENQNIYKELYEESQDEDEDTIGQ</sequence>